<dbReference type="GO" id="GO:0045211">
    <property type="term" value="C:postsynaptic membrane"/>
    <property type="evidence" value="ECO:0007669"/>
    <property type="project" value="UniProtKB-SubCell"/>
</dbReference>
<protein>
    <recommendedName>
        <fullName evidence="10">BTB domain-containing protein</fullName>
    </recommendedName>
</protein>
<keyword evidence="4" id="KW-0472">Membrane</keyword>
<keyword evidence="2" id="KW-0597">Phosphoprotein</keyword>
<dbReference type="Pfam" id="PF02214">
    <property type="entry name" value="BTB_2"/>
    <property type="match status" value="1"/>
</dbReference>
<name>A0A8D0GWW5_SPHPU</name>
<dbReference type="SMART" id="SM00225">
    <property type="entry name" value="BTB"/>
    <property type="match status" value="1"/>
</dbReference>
<dbReference type="FunFam" id="3.30.710.10:FF:000031">
    <property type="entry name" value="BTB/POZ domain-containing protein KCTD16"/>
    <property type="match status" value="1"/>
</dbReference>
<keyword evidence="5" id="KW-0628">Postsynaptic cell membrane</keyword>
<keyword evidence="12" id="KW-1185">Reference proteome</keyword>
<evidence type="ECO:0000256" key="1">
    <source>
        <dbReference type="ARBA" id="ARBA00022475"/>
    </source>
</evidence>
<dbReference type="GO" id="GO:0042734">
    <property type="term" value="C:presynaptic membrane"/>
    <property type="evidence" value="ECO:0007669"/>
    <property type="project" value="UniProtKB-SubCell"/>
</dbReference>
<accession>A0A8D0GWW5</accession>
<dbReference type="GO" id="GO:0051260">
    <property type="term" value="P:protein homooligomerization"/>
    <property type="evidence" value="ECO:0007669"/>
    <property type="project" value="InterPro"/>
</dbReference>
<keyword evidence="3" id="KW-0770">Synapse</keyword>
<dbReference type="InterPro" id="IPR011333">
    <property type="entry name" value="SKP1/BTB/POZ_sf"/>
</dbReference>
<dbReference type="PANTHER" id="PTHR14499">
    <property type="entry name" value="POTASSIUM CHANNEL TETRAMERIZATION DOMAIN-CONTAINING"/>
    <property type="match status" value="1"/>
</dbReference>
<feature type="domain" description="BTB" evidence="10">
    <location>
        <begin position="26"/>
        <end position="129"/>
    </location>
</feature>
<evidence type="ECO:0000256" key="8">
    <source>
        <dbReference type="ARBA" id="ARBA00034111"/>
    </source>
</evidence>
<dbReference type="GO" id="GO:0043235">
    <property type="term" value="C:receptor complex"/>
    <property type="evidence" value="ECO:0007669"/>
    <property type="project" value="TreeGrafter"/>
</dbReference>
<reference evidence="11" key="2">
    <citation type="submission" date="2025-09" db="UniProtKB">
        <authorList>
            <consortium name="Ensembl"/>
        </authorList>
    </citation>
    <scope>IDENTIFICATION</scope>
</reference>
<evidence type="ECO:0000259" key="10">
    <source>
        <dbReference type="SMART" id="SM00225"/>
    </source>
</evidence>
<reference evidence="11" key="1">
    <citation type="submission" date="2025-08" db="UniProtKB">
        <authorList>
            <consortium name="Ensembl"/>
        </authorList>
    </citation>
    <scope>IDENTIFICATION</scope>
</reference>
<evidence type="ECO:0000256" key="4">
    <source>
        <dbReference type="ARBA" id="ARBA00023136"/>
    </source>
</evidence>
<evidence type="ECO:0000313" key="12">
    <source>
        <dbReference type="Proteomes" id="UP000694392"/>
    </source>
</evidence>
<sequence length="268" mass="30786">MKGIILSGQQPQPGITGGIPEFIFPEIIELNVGGQVYITRHHTLVSIPSSLLWEMFSQKNICSLARDSKGRFFVDRDGFLFRYILDYLRDQQLVLPEHFPEQNRLQREAEYFKLPDLVKVLSPKICKQNSLGDDPCQIDPEELGTGPDIRRSGFITIGYRGSFTLGRESQTDAKFRRVARIMVCGKTSLAKEVFGNTLNESRDPDRQPERYTSRYYLKFTFLEQAFDKLADAGFHMVACNSTGTCAFAHDQADDKMWTSYTEYVFYRE</sequence>
<dbReference type="InterPro" id="IPR003131">
    <property type="entry name" value="T1-type_BTB"/>
</dbReference>
<dbReference type="CDD" id="cd22216">
    <property type="entry name" value="H1_KCTD12b"/>
    <property type="match status" value="1"/>
</dbReference>
<dbReference type="GeneTree" id="ENSGT00940000163673"/>
<keyword evidence="1" id="KW-1003">Cell membrane</keyword>
<dbReference type="CDD" id="cd18367">
    <property type="entry name" value="BTB_POZ_KCTD8-like"/>
    <property type="match status" value="1"/>
</dbReference>
<comment type="function">
    <text evidence="9">Auxiliary subunit of GABA-B receptors that determine the pharmacology and kinetics of the receptor response. Increases agonist potency and markedly alter the G-protein signaling of the receptors by accelerating onset and promoting desensitization.</text>
</comment>
<evidence type="ECO:0000256" key="7">
    <source>
        <dbReference type="ARBA" id="ARBA00034100"/>
    </source>
</evidence>
<evidence type="ECO:0000313" key="11">
    <source>
        <dbReference type="Ensembl" id="ENSSPUP00000011993.1"/>
    </source>
</evidence>
<evidence type="ECO:0000256" key="9">
    <source>
        <dbReference type="ARBA" id="ARBA00057758"/>
    </source>
</evidence>
<keyword evidence="6" id="KW-0966">Cell projection</keyword>
<comment type="subcellular location">
    <subcellularLocation>
        <location evidence="7">Postsynaptic cell membrane</location>
    </subcellularLocation>
    <subcellularLocation>
        <location evidence="8">Presynaptic cell membrane</location>
    </subcellularLocation>
</comment>
<evidence type="ECO:0000256" key="6">
    <source>
        <dbReference type="ARBA" id="ARBA00023273"/>
    </source>
</evidence>
<evidence type="ECO:0000256" key="5">
    <source>
        <dbReference type="ARBA" id="ARBA00023257"/>
    </source>
</evidence>
<dbReference type="OMA" id="WEMFSEK"/>
<dbReference type="Ensembl" id="ENSSPUT00000012790.1">
    <property type="protein sequence ID" value="ENSSPUP00000011993.1"/>
    <property type="gene ID" value="ENSSPUG00000009197.1"/>
</dbReference>
<organism evidence="11 12">
    <name type="scientific">Sphenodon punctatus</name>
    <name type="common">Tuatara</name>
    <name type="synonym">Hatteria punctata</name>
    <dbReference type="NCBI Taxonomy" id="8508"/>
    <lineage>
        <taxon>Eukaryota</taxon>
        <taxon>Metazoa</taxon>
        <taxon>Chordata</taxon>
        <taxon>Craniata</taxon>
        <taxon>Vertebrata</taxon>
        <taxon>Euteleostomi</taxon>
        <taxon>Lepidosauria</taxon>
        <taxon>Sphenodontia</taxon>
        <taxon>Sphenodontidae</taxon>
        <taxon>Sphenodon</taxon>
    </lineage>
</organism>
<dbReference type="PANTHER" id="PTHR14499:SF30">
    <property type="entry name" value="POTASSIUM CHANNEL TETRAMERISATION DOMAIN CONTAINING 12B"/>
    <property type="match status" value="1"/>
</dbReference>
<proteinExistence type="predicted"/>
<evidence type="ECO:0000256" key="3">
    <source>
        <dbReference type="ARBA" id="ARBA00023018"/>
    </source>
</evidence>
<dbReference type="GO" id="GO:0008277">
    <property type="term" value="P:regulation of G protein-coupled receptor signaling pathway"/>
    <property type="evidence" value="ECO:0007669"/>
    <property type="project" value="TreeGrafter"/>
</dbReference>
<dbReference type="Gene3D" id="3.30.710.10">
    <property type="entry name" value="Potassium Channel Kv1.1, Chain A"/>
    <property type="match status" value="1"/>
</dbReference>
<dbReference type="InterPro" id="IPR057093">
    <property type="entry name" value="H1_KCTD8_12_16"/>
</dbReference>
<evidence type="ECO:0000256" key="2">
    <source>
        <dbReference type="ARBA" id="ARBA00022553"/>
    </source>
</evidence>
<dbReference type="Proteomes" id="UP000694392">
    <property type="component" value="Unplaced"/>
</dbReference>
<dbReference type="SUPFAM" id="SSF54695">
    <property type="entry name" value="POZ domain"/>
    <property type="match status" value="1"/>
</dbReference>
<dbReference type="Pfam" id="PF23110">
    <property type="entry name" value="H1_KCTD8_12_16"/>
    <property type="match status" value="1"/>
</dbReference>
<dbReference type="AlphaFoldDB" id="A0A8D0GWW5"/>
<dbReference type="InterPro" id="IPR000210">
    <property type="entry name" value="BTB/POZ_dom"/>
</dbReference>